<dbReference type="GO" id="GO:0000977">
    <property type="term" value="F:RNA polymerase II transcription regulatory region sequence-specific DNA binding"/>
    <property type="evidence" value="ECO:0007669"/>
    <property type="project" value="TreeGrafter"/>
</dbReference>
<evidence type="ECO:0000313" key="9">
    <source>
        <dbReference type="Proteomes" id="UP000748531"/>
    </source>
</evidence>
<evidence type="ECO:0000256" key="1">
    <source>
        <dbReference type="ARBA" id="ARBA00004123"/>
    </source>
</evidence>
<keyword evidence="5" id="KW-0539">Nucleus</keyword>
<proteinExistence type="predicted"/>
<dbReference type="EMBL" id="LUCH01002295">
    <property type="protein sequence ID" value="KAF5401705.1"/>
    <property type="molecule type" value="Genomic_DNA"/>
</dbReference>
<dbReference type="OrthoDB" id="10055449at2759"/>
<dbReference type="SMART" id="SM00353">
    <property type="entry name" value="HLH"/>
    <property type="match status" value="1"/>
</dbReference>
<dbReference type="AlphaFoldDB" id="A0A8J4T139"/>
<evidence type="ECO:0000256" key="6">
    <source>
        <dbReference type="SAM" id="MobiDB-lite"/>
    </source>
</evidence>
<dbReference type="InterPro" id="IPR011598">
    <property type="entry name" value="bHLH_dom"/>
</dbReference>
<evidence type="ECO:0000256" key="5">
    <source>
        <dbReference type="ARBA" id="ARBA00023242"/>
    </source>
</evidence>
<organism evidence="8 9">
    <name type="scientific">Paragonimus heterotremus</name>
    <dbReference type="NCBI Taxonomy" id="100268"/>
    <lineage>
        <taxon>Eukaryota</taxon>
        <taxon>Metazoa</taxon>
        <taxon>Spiralia</taxon>
        <taxon>Lophotrochozoa</taxon>
        <taxon>Platyhelminthes</taxon>
        <taxon>Trematoda</taxon>
        <taxon>Digenea</taxon>
        <taxon>Plagiorchiida</taxon>
        <taxon>Troglotremata</taxon>
        <taxon>Troglotrematidae</taxon>
        <taxon>Paragonimus</taxon>
    </lineage>
</organism>
<dbReference type="GO" id="GO:0005634">
    <property type="term" value="C:nucleus"/>
    <property type="evidence" value="ECO:0007669"/>
    <property type="project" value="UniProtKB-SubCell"/>
</dbReference>
<dbReference type="GO" id="GO:0032502">
    <property type="term" value="P:developmental process"/>
    <property type="evidence" value="ECO:0007669"/>
    <property type="project" value="TreeGrafter"/>
</dbReference>
<evidence type="ECO:0000256" key="2">
    <source>
        <dbReference type="ARBA" id="ARBA00023015"/>
    </source>
</evidence>
<evidence type="ECO:0000256" key="3">
    <source>
        <dbReference type="ARBA" id="ARBA00023125"/>
    </source>
</evidence>
<gene>
    <name evidence="8" type="ORF">PHET_04979</name>
</gene>
<dbReference type="InterPro" id="IPR036638">
    <property type="entry name" value="HLH_DNA-bd_sf"/>
</dbReference>
<feature type="region of interest" description="Disordered" evidence="6">
    <location>
        <begin position="71"/>
        <end position="102"/>
    </location>
</feature>
<dbReference type="Proteomes" id="UP000748531">
    <property type="component" value="Unassembled WGS sequence"/>
</dbReference>
<dbReference type="GO" id="GO:0000981">
    <property type="term" value="F:DNA-binding transcription factor activity, RNA polymerase II-specific"/>
    <property type="evidence" value="ECO:0007669"/>
    <property type="project" value="TreeGrafter"/>
</dbReference>
<evidence type="ECO:0000259" key="7">
    <source>
        <dbReference type="PROSITE" id="PS50888"/>
    </source>
</evidence>
<name>A0A8J4T139_9TREM</name>
<evidence type="ECO:0000256" key="4">
    <source>
        <dbReference type="ARBA" id="ARBA00023163"/>
    </source>
</evidence>
<keyword evidence="9" id="KW-1185">Reference proteome</keyword>
<keyword evidence="3" id="KW-0238">DNA-binding</keyword>
<dbReference type="InterPro" id="IPR050283">
    <property type="entry name" value="E-box_TF_Regulators"/>
</dbReference>
<protein>
    <submittedName>
        <fullName evidence="8">Basic helix-loop-helix transcription factor scleraxis</fullName>
    </submittedName>
</protein>
<comment type="subcellular location">
    <subcellularLocation>
        <location evidence="1">Nucleus</location>
    </subcellularLocation>
</comment>
<dbReference type="FunFam" id="4.10.280.10:FF:000010">
    <property type="entry name" value="Scleraxis bHLH transcription factor"/>
    <property type="match status" value="1"/>
</dbReference>
<accession>A0A8J4T139</accession>
<comment type="caution">
    <text evidence="8">The sequence shown here is derived from an EMBL/GenBank/DDBJ whole genome shotgun (WGS) entry which is preliminary data.</text>
</comment>
<reference evidence="8" key="1">
    <citation type="submission" date="2019-05" db="EMBL/GenBank/DDBJ databases">
        <title>Annotation for the trematode Paragonimus heterotremus.</title>
        <authorList>
            <person name="Choi Y.-J."/>
        </authorList>
    </citation>
    <scope>NUCLEOTIDE SEQUENCE</scope>
    <source>
        <strain evidence="8">LC</strain>
    </source>
</reference>
<feature type="domain" description="BHLH" evidence="7">
    <location>
        <begin position="92"/>
        <end position="144"/>
    </location>
</feature>
<sequence>MQASKYDAVVMRVLSCLASRLTVSGGYGCRKPEEKFIVDRLMNSASSYAVSHSPYSGRKRAWTSRELASTYHPRHEPGMHVTETTTEPQFPPVKRVANERERTRTASVNDAFLMLRSLIPTEPMNRKLSKIETLRLASSYISHLHAVLVTGNDPADQPCLRHQQLPPSGCALGRCPITRTDQQQQQHTSNGKDQHRPVCTFCVTEMKQHQRVMAELANELLPVSSSCQ</sequence>
<evidence type="ECO:0000313" key="8">
    <source>
        <dbReference type="EMBL" id="KAF5401705.1"/>
    </source>
</evidence>
<dbReference type="PANTHER" id="PTHR23349">
    <property type="entry name" value="BASIC HELIX-LOOP-HELIX TRANSCRIPTION FACTOR, TWIST"/>
    <property type="match status" value="1"/>
</dbReference>
<dbReference type="GO" id="GO:0046983">
    <property type="term" value="F:protein dimerization activity"/>
    <property type="evidence" value="ECO:0007669"/>
    <property type="project" value="InterPro"/>
</dbReference>
<keyword evidence="4" id="KW-0804">Transcription</keyword>
<dbReference type="PANTHER" id="PTHR23349:SF42">
    <property type="entry name" value="BHLH DOMAIN-CONTAINING PROTEIN"/>
    <property type="match status" value="1"/>
</dbReference>
<dbReference type="PROSITE" id="PS50888">
    <property type="entry name" value="BHLH"/>
    <property type="match status" value="1"/>
</dbReference>
<dbReference type="Pfam" id="PF00010">
    <property type="entry name" value="HLH"/>
    <property type="match status" value="1"/>
</dbReference>
<dbReference type="CDD" id="cd11465">
    <property type="entry name" value="bHLH_TS_scleraxis_like"/>
    <property type="match status" value="1"/>
</dbReference>
<dbReference type="Gene3D" id="4.10.280.10">
    <property type="entry name" value="Helix-loop-helix DNA-binding domain"/>
    <property type="match status" value="1"/>
</dbReference>
<keyword evidence="2" id="KW-0805">Transcription regulation</keyword>
<dbReference type="SUPFAM" id="SSF47459">
    <property type="entry name" value="HLH, helix-loop-helix DNA-binding domain"/>
    <property type="match status" value="1"/>
</dbReference>